<organism evidence="1 2">
    <name type="scientific">Pelobates cultripes</name>
    <name type="common">Western spadefoot toad</name>
    <dbReference type="NCBI Taxonomy" id="61616"/>
    <lineage>
        <taxon>Eukaryota</taxon>
        <taxon>Metazoa</taxon>
        <taxon>Chordata</taxon>
        <taxon>Craniata</taxon>
        <taxon>Vertebrata</taxon>
        <taxon>Euteleostomi</taxon>
        <taxon>Amphibia</taxon>
        <taxon>Batrachia</taxon>
        <taxon>Anura</taxon>
        <taxon>Pelobatoidea</taxon>
        <taxon>Pelobatidae</taxon>
        <taxon>Pelobates</taxon>
    </lineage>
</organism>
<reference evidence="1" key="1">
    <citation type="submission" date="2022-03" db="EMBL/GenBank/DDBJ databases">
        <authorList>
            <person name="Alioto T."/>
            <person name="Alioto T."/>
            <person name="Gomez Garrido J."/>
        </authorList>
    </citation>
    <scope>NUCLEOTIDE SEQUENCE</scope>
</reference>
<dbReference type="EMBL" id="OW240917">
    <property type="protein sequence ID" value="CAH2299966.1"/>
    <property type="molecule type" value="Genomic_DNA"/>
</dbReference>
<keyword evidence="2" id="KW-1185">Reference proteome</keyword>
<dbReference type="AlphaFoldDB" id="A0AAD1SEG4"/>
<proteinExistence type="predicted"/>
<protein>
    <submittedName>
        <fullName evidence="1">Uncharacterized protein</fullName>
    </submittedName>
</protein>
<dbReference type="Proteomes" id="UP001295444">
    <property type="component" value="Chromosome 06"/>
</dbReference>
<feature type="non-terminal residue" evidence="1">
    <location>
        <position position="105"/>
    </location>
</feature>
<accession>A0AAD1SEG4</accession>
<name>A0AAD1SEG4_PELCU</name>
<evidence type="ECO:0000313" key="2">
    <source>
        <dbReference type="Proteomes" id="UP001295444"/>
    </source>
</evidence>
<evidence type="ECO:0000313" key="1">
    <source>
        <dbReference type="EMBL" id="CAH2299966.1"/>
    </source>
</evidence>
<gene>
    <name evidence="1" type="ORF">PECUL_23A056273</name>
</gene>
<sequence>MASEILAHLLPMPLELTPEVCLLYIWPENLTKVHTKLLFHTLIAACTLIARTWKSQDIPMKYMLVQQIQTNWEYELMADQQIGKRRTTAEAGQLWKNILEHHGKP</sequence>